<comment type="caution">
    <text evidence="6">Lacks conserved residue(s) required for the propagation of feature annotation.</text>
</comment>
<dbReference type="Gene3D" id="1.10.10.820">
    <property type="match status" value="1"/>
</dbReference>
<evidence type="ECO:0000256" key="2">
    <source>
        <dbReference type="ARBA" id="ARBA00022840"/>
    </source>
</evidence>
<dbReference type="GO" id="GO:0005737">
    <property type="term" value="C:cytoplasm"/>
    <property type="evidence" value="ECO:0007669"/>
    <property type="project" value="TreeGrafter"/>
</dbReference>
<evidence type="ECO:0000313" key="12">
    <source>
        <dbReference type="Proteomes" id="UP000054408"/>
    </source>
</evidence>
<dbReference type="OrthoDB" id="6108017at2759"/>
<keyword evidence="12" id="KW-1185">Reference proteome</keyword>
<feature type="domain" description="CAP-Gly" evidence="9">
    <location>
        <begin position="962"/>
        <end position="1000"/>
    </location>
</feature>
<feature type="region of interest" description="Disordered" evidence="8">
    <location>
        <begin position="850"/>
        <end position="872"/>
    </location>
</feature>
<keyword evidence="7" id="KW-0175">Coiled coil</keyword>
<accession>A0A0L0DFB6</accession>
<dbReference type="CDD" id="cd00124">
    <property type="entry name" value="MYSc"/>
    <property type="match status" value="1"/>
</dbReference>
<dbReference type="Gene3D" id="3.40.850.10">
    <property type="entry name" value="Kinesin motor domain"/>
    <property type="match status" value="1"/>
</dbReference>
<dbReference type="GO" id="GO:0016020">
    <property type="term" value="C:membrane"/>
    <property type="evidence" value="ECO:0007669"/>
    <property type="project" value="TreeGrafter"/>
</dbReference>
<evidence type="ECO:0000256" key="4">
    <source>
        <dbReference type="ARBA" id="ARBA00023175"/>
    </source>
</evidence>
<name>A0A0L0DFB6_THETB</name>
<protein>
    <submittedName>
        <fullName evidence="11">Myosin-I heavy chain class VII unconventional myosin</fullName>
    </submittedName>
</protein>
<dbReference type="EMBL" id="GL349462">
    <property type="protein sequence ID" value="KNC50836.1"/>
    <property type="molecule type" value="Genomic_DNA"/>
</dbReference>
<dbReference type="Gene3D" id="1.20.58.530">
    <property type="match status" value="1"/>
</dbReference>
<dbReference type="Gene3D" id="1.20.120.720">
    <property type="entry name" value="Myosin VI head, motor domain, U50 subdomain"/>
    <property type="match status" value="1"/>
</dbReference>
<dbReference type="SMART" id="SM01052">
    <property type="entry name" value="CAP_GLY"/>
    <property type="match status" value="2"/>
</dbReference>
<proteinExistence type="inferred from homology"/>
<dbReference type="PANTHER" id="PTHR13140:SF706">
    <property type="entry name" value="DILUTE CLASS UNCONVENTIONAL MYOSIN, ISOFORM C"/>
    <property type="match status" value="1"/>
</dbReference>
<dbReference type="GO" id="GO:0000146">
    <property type="term" value="F:microfilament motor activity"/>
    <property type="evidence" value="ECO:0007669"/>
    <property type="project" value="TreeGrafter"/>
</dbReference>
<evidence type="ECO:0000259" key="9">
    <source>
        <dbReference type="PROSITE" id="PS50245"/>
    </source>
</evidence>
<evidence type="ECO:0000256" key="5">
    <source>
        <dbReference type="ARBA" id="ARBA00023203"/>
    </source>
</evidence>
<organism evidence="11 12">
    <name type="scientific">Thecamonas trahens ATCC 50062</name>
    <dbReference type="NCBI Taxonomy" id="461836"/>
    <lineage>
        <taxon>Eukaryota</taxon>
        <taxon>Apusozoa</taxon>
        <taxon>Apusomonadida</taxon>
        <taxon>Apusomonadidae</taxon>
        <taxon>Thecamonas</taxon>
    </lineage>
</organism>
<dbReference type="SMART" id="SM00242">
    <property type="entry name" value="MYSc"/>
    <property type="match status" value="1"/>
</dbReference>
<evidence type="ECO:0000313" key="11">
    <source>
        <dbReference type="EMBL" id="KNC50836.1"/>
    </source>
</evidence>
<dbReference type="InterPro" id="IPR036859">
    <property type="entry name" value="CAP-Gly_dom_sf"/>
</dbReference>
<gene>
    <name evidence="11" type="ORF">AMSG_06739</name>
</gene>
<comment type="similarity">
    <text evidence="6">Belongs to the TRAFAC class myosin-kinesin ATPase superfamily. Myosin family.</text>
</comment>
<dbReference type="InterPro" id="IPR000938">
    <property type="entry name" value="CAP-Gly_domain"/>
</dbReference>
<dbReference type="Proteomes" id="UP000054408">
    <property type="component" value="Unassembled WGS sequence"/>
</dbReference>
<dbReference type="GeneID" id="25565826"/>
<keyword evidence="4" id="KW-0505">Motor protein</keyword>
<dbReference type="Gene3D" id="1.20.5.4820">
    <property type="match status" value="1"/>
</dbReference>
<dbReference type="GO" id="GO:0005524">
    <property type="term" value="F:ATP binding"/>
    <property type="evidence" value="ECO:0007669"/>
    <property type="project" value="UniProtKB-KW"/>
</dbReference>
<dbReference type="PANTHER" id="PTHR13140">
    <property type="entry name" value="MYOSIN"/>
    <property type="match status" value="1"/>
</dbReference>
<keyword evidence="2" id="KW-0067">ATP-binding</keyword>
<feature type="domain" description="CAP-Gly" evidence="9">
    <location>
        <begin position="1046"/>
        <end position="1088"/>
    </location>
</feature>
<evidence type="ECO:0000256" key="6">
    <source>
        <dbReference type="PROSITE-ProRule" id="PRU00782"/>
    </source>
</evidence>
<dbReference type="Pfam" id="PF00063">
    <property type="entry name" value="Myosin_head"/>
    <property type="match status" value="1"/>
</dbReference>
<dbReference type="InterPro" id="IPR001609">
    <property type="entry name" value="Myosin_head_motor_dom-like"/>
</dbReference>
<dbReference type="PROSITE" id="PS51456">
    <property type="entry name" value="MYOSIN_MOTOR"/>
    <property type="match status" value="1"/>
</dbReference>
<dbReference type="GO" id="GO:0051015">
    <property type="term" value="F:actin filament binding"/>
    <property type="evidence" value="ECO:0007669"/>
    <property type="project" value="TreeGrafter"/>
</dbReference>
<evidence type="ECO:0000256" key="1">
    <source>
        <dbReference type="ARBA" id="ARBA00022741"/>
    </source>
</evidence>
<dbReference type="PROSITE" id="PS50245">
    <property type="entry name" value="CAP_GLY_2"/>
    <property type="match status" value="2"/>
</dbReference>
<dbReference type="STRING" id="461836.A0A0L0DFB6"/>
<keyword evidence="1" id="KW-0547">Nucleotide-binding</keyword>
<dbReference type="GO" id="GO:0007015">
    <property type="term" value="P:actin filament organization"/>
    <property type="evidence" value="ECO:0007669"/>
    <property type="project" value="TreeGrafter"/>
</dbReference>
<sequence length="1175" mass="134752">MLETFGNAKTMRNHNSSRFGKFVEVLFDDEGMIMGASIKHYLLEKSRVVTQSKEERNYHCFYQLFAGTTEDERMAKWKLSAVPEDYFYLAQSGVTFMKKIMDDAEVFQITMKHMTTLNFDAETQETIWKICAAVLHIGNVQFEGEDSVTVTTPEAIAGASHCLEIDPDDLDKALRERVLMMGGNATTSFFNYKDAINNRNALAKAVYSAMFDWIVAHINETIASDEEPAAFIGVLDIFGFEHFTNKPRPLPPKAPKVMLPNNHFEQFCINFANEMLQNFFNINIFEQEKAIYQAENIPLDDIRFQNNDLCIALVQEKDGIIDIMNDCSKPRPPTTWQQFRDRLLQAHCSGANWEPNPNKDYDFRENRSEYLDKITKQDKWKTDMTDIILHHYAGPVQYTIGSDDPDAPQDWLAKNKDKLSDDLIQLIKKSANPLIASILDYAPQSDDRNPTVARRFQSSLQELIGKLTATDALFVRTIKPNGRKKPKFFEDDMTLEQLRCAGMLETIKIRKMGYPRKNRPRDFVERYKICVPLDELAGMDFEAQAVYLCDKFIDADDEMVANNGVPYRMGTTMIFLKDYAFGQLEAAREARLKEILKMKQRAALLVQSLYRTTLMVQAIPKLEEKYENVRLWNEEKLRRMQATGKSADEIQAEMEEERRVAEEKKHLDLKAKVCGKADSIVKVAAEPVETVKARISELLDDTREPGWSADQLANMRGRIHELEQAEMEMEEATRALHAEFASLKPSLDDYDLSLADVVKDKADILAAAIAANLATLSQEKIDRAKRVTDWVKEKKRLEEEERRRVAREKAEAKRRKKEEAARARQRKLEEEEAARRLELERKMAELQAEVDAKKEARRSQIMHKRERAEERRQAARLKRVEREKVEKIEAEQREFEEQMKRKELEDLEQLEAEEKAVLEAENAAAEALAKAPTAALTGIRVKFGDIKATVKYVGPLPFYASGEWLGIEADVVVGDTPGSSGWCMGERFFECTQGHGLFVRADMVHVLSRDPAQRSDLFNDAEFDKPLGFGDMVDWEGHLGRVRYIGPTHFEAGNWIGVELDEPHGHNNGSVDDQVYFSCRRGHGIFTRAHSVDCVSLWSHTFAQRVVQDYISANDLDLYDEFDEFDDVDEIELQNLELKEAEARLRQRFGADFEMSKFIDMSKPGQVVDLDESDG</sequence>
<dbReference type="InterPro" id="IPR036961">
    <property type="entry name" value="Kinesin_motor_dom_sf"/>
</dbReference>
<dbReference type="Pfam" id="PF01302">
    <property type="entry name" value="CAP_GLY"/>
    <property type="match status" value="2"/>
</dbReference>
<dbReference type="InterPro" id="IPR027417">
    <property type="entry name" value="P-loop_NTPase"/>
</dbReference>
<dbReference type="SUPFAM" id="SSF52540">
    <property type="entry name" value="P-loop containing nucleoside triphosphate hydrolases"/>
    <property type="match status" value="1"/>
</dbReference>
<dbReference type="SUPFAM" id="SSF74924">
    <property type="entry name" value="Cap-Gly domain"/>
    <property type="match status" value="2"/>
</dbReference>
<feature type="region of interest" description="Disordered" evidence="8">
    <location>
        <begin position="801"/>
        <end position="828"/>
    </location>
</feature>
<feature type="domain" description="Myosin motor" evidence="10">
    <location>
        <begin position="1"/>
        <end position="589"/>
    </location>
</feature>
<dbReference type="eggNOG" id="KOG4568">
    <property type="taxonomic scope" value="Eukaryota"/>
</dbReference>
<dbReference type="eggNOG" id="KOG0160">
    <property type="taxonomic scope" value="Eukaryota"/>
</dbReference>
<dbReference type="GO" id="GO:0016459">
    <property type="term" value="C:myosin complex"/>
    <property type="evidence" value="ECO:0007669"/>
    <property type="project" value="UniProtKB-KW"/>
</dbReference>
<dbReference type="Gene3D" id="2.30.30.190">
    <property type="entry name" value="CAP Gly-rich-like domain"/>
    <property type="match status" value="2"/>
</dbReference>
<evidence type="ECO:0000256" key="8">
    <source>
        <dbReference type="SAM" id="MobiDB-lite"/>
    </source>
</evidence>
<feature type="coiled-coil region" evidence="7">
    <location>
        <begin position="712"/>
        <end position="742"/>
    </location>
</feature>
<reference evidence="11 12" key="1">
    <citation type="submission" date="2010-05" db="EMBL/GenBank/DDBJ databases">
        <title>The Genome Sequence of Thecamonas trahens ATCC 50062.</title>
        <authorList>
            <consortium name="The Broad Institute Genome Sequencing Platform"/>
            <person name="Russ C."/>
            <person name="Cuomo C."/>
            <person name="Shea T."/>
            <person name="Young S.K."/>
            <person name="Zeng Q."/>
            <person name="Koehrsen M."/>
            <person name="Haas B."/>
            <person name="Borodovsky M."/>
            <person name="Guigo R."/>
            <person name="Alvarado L."/>
            <person name="Berlin A."/>
            <person name="Bochicchio J."/>
            <person name="Borenstein D."/>
            <person name="Chapman S."/>
            <person name="Chen Z."/>
            <person name="Freedman E."/>
            <person name="Gellesch M."/>
            <person name="Goldberg J."/>
            <person name="Griggs A."/>
            <person name="Gujja S."/>
            <person name="Heilman E."/>
            <person name="Heiman D."/>
            <person name="Hepburn T."/>
            <person name="Howarth C."/>
            <person name="Jen D."/>
            <person name="Larson L."/>
            <person name="Mehta T."/>
            <person name="Park D."/>
            <person name="Pearson M."/>
            <person name="Roberts A."/>
            <person name="Saif S."/>
            <person name="Shenoy N."/>
            <person name="Sisk P."/>
            <person name="Stolte C."/>
            <person name="Sykes S."/>
            <person name="Thomson T."/>
            <person name="Walk T."/>
            <person name="White J."/>
            <person name="Yandava C."/>
            <person name="Burger G."/>
            <person name="Gray M.W."/>
            <person name="Holland P.W.H."/>
            <person name="King N."/>
            <person name="Lang F.B.F."/>
            <person name="Roger A.J."/>
            <person name="Ruiz-Trillo I."/>
            <person name="Lander E."/>
            <person name="Nusbaum C."/>
        </authorList>
    </citation>
    <scope>NUCLEOTIDE SEQUENCE [LARGE SCALE GENOMIC DNA]</scope>
    <source>
        <strain evidence="11 12">ATCC 50062</strain>
    </source>
</reference>
<evidence type="ECO:0000256" key="3">
    <source>
        <dbReference type="ARBA" id="ARBA00023123"/>
    </source>
</evidence>
<evidence type="ECO:0000259" key="10">
    <source>
        <dbReference type="PROSITE" id="PS51456"/>
    </source>
</evidence>
<dbReference type="OMA" id="VEYNATH"/>
<evidence type="ECO:0000256" key="7">
    <source>
        <dbReference type="SAM" id="Coils"/>
    </source>
</evidence>
<dbReference type="AlphaFoldDB" id="A0A0L0DFB6"/>
<feature type="region of interest" description="Actin-binding" evidence="6">
    <location>
        <begin position="460"/>
        <end position="482"/>
    </location>
</feature>
<dbReference type="RefSeq" id="XP_013756791.1">
    <property type="nucleotide sequence ID" value="XM_013901337.1"/>
</dbReference>
<keyword evidence="5 6" id="KW-0009">Actin-binding</keyword>
<keyword evidence="3 6" id="KW-0518">Myosin</keyword>